<dbReference type="SMART" id="SM00645">
    <property type="entry name" value="Pept_C1"/>
    <property type="match status" value="1"/>
</dbReference>
<dbReference type="PROSITE" id="PS00640">
    <property type="entry name" value="THIOL_PROTEASE_ASN"/>
    <property type="match status" value="1"/>
</dbReference>
<feature type="domain" description="Cathepsin propeptide inhibitor" evidence="4">
    <location>
        <begin position="26"/>
        <end position="83"/>
    </location>
</feature>
<dbReference type="Proteomes" id="UP000595140">
    <property type="component" value="Unassembled WGS sequence"/>
</dbReference>
<dbReference type="Gene3D" id="3.90.70.10">
    <property type="entry name" value="Cysteine proteinases"/>
    <property type="match status" value="1"/>
</dbReference>
<feature type="domain" description="Peptidase C1A papain C-terminal" evidence="3">
    <location>
        <begin position="126"/>
        <end position="344"/>
    </location>
</feature>
<protein>
    <submittedName>
        <fullName evidence="5">Uncharacterized protein</fullName>
    </submittedName>
</protein>
<evidence type="ECO:0000256" key="2">
    <source>
        <dbReference type="ARBA" id="ARBA00023157"/>
    </source>
</evidence>
<dbReference type="InterPro" id="IPR039417">
    <property type="entry name" value="Peptidase_C1A_papain-like"/>
</dbReference>
<evidence type="ECO:0000313" key="5">
    <source>
        <dbReference type="EMBL" id="VFQ70228.1"/>
    </source>
</evidence>
<dbReference type="Pfam" id="PF00112">
    <property type="entry name" value="Peptidase_C1"/>
    <property type="match status" value="1"/>
</dbReference>
<accession>A0A484L1Q8</accession>
<evidence type="ECO:0000313" key="6">
    <source>
        <dbReference type="Proteomes" id="UP000595140"/>
    </source>
</evidence>
<name>A0A484L1Q8_9ASTE</name>
<proteinExistence type="inferred from homology"/>
<evidence type="ECO:0000259" key="4">
    <source>
        <dbReference type="SMART" id="SM00848"/>
    </source>
</evidence>
<keyword evidence="6" id="KW-1185">Reference proteome</keyword>
<dbReference type="InterPro" id="IPR000169">
    <property type="entry name" value="Pept_cys_AS"/>
</dbReference>
<organism evidence="5 6">
    <name type="scientific">Cuscuta campestris</name>
    <dbReference type="NCBI Taxonomy" id="132261"/>
    <lineage>
        <taxon>Eukaryota</taxon>
        <taxon>Viridiplantae</taxon>
        <taxon>Streptophyta</taxon>
        <taxon>Embryophyta</taxon>
        <taxon>Tracheophyta</taxon>
        <taxon>Spermatophyta</taxon>
        <taxon>Magnoliopsida</taxon>
        <taxon>eudicotyledons</taxon>
        <taxon>Gunneridae</taxon>
        <taxon>Pentapetalae</taxon>
        <taxon>asterids</taxon>
        <taxon>lamiids</taxon>
        <taxon>Solanales</taxon>
        <taxon>Convolvulaceae</taxon>
        <taxon>Cuscuteae</taxon>
        <taxon>Cuscuta</taxon>
        <taxon>Cuscuta subgen. Grammica</taxon>
        <taxon>Cuscuta sect. Cleistogrammica</taxon>
    </lineage>
</organism>
<evidence type="ECO:0000256" key="1">
    <source>
        <dbReference type="ARBA" id="ARBA00008455"/>
    </source>
</evidence>
<dbReference type="SMART" id="SM00848">
    <property type="entry name" value="Inhibitor_I29"/>
    <property type="match status" value="1"/>
</dbReference>
<dbReference type="CDD" id="cd02248">
    <property type="entry name" value="Peptidase_C1A"/>
    <property type="match status" value="1"/>
</dbReference>
<evidence type="ECO:0000259" key="3">
    <source>
        <dbReference type="SMART" id="SM00645"/>
    </source>
</evidence>
<dbReference type="FunFam" id="3.90.70.10:FF:000332">
    <property type="entry name" value="Cathepsin L1"/>
    <property type="match status" value="1"/>
</dbReference>
<dbReference type="OrthoDB" id="1280987at2759"/>
<sequence length="358" mass="39592">MTALTCQAATDSQNDTFRELPVEEHFEKWMVFHGRSYADESEKEKRFNIFKKNKEYVESFNNAGNHTFTLGINAFSDMTDEEFADIYLRRNCSRTASEHRPRRPSGNKPLIEPHNGPFHNVSLSALPVAVDWVRLGAVTSVKNQGSCGCCWAFATVAAVEGLNKIHYGSLVDLSEQQLIDCEPYSEGCGGGSMDDAYDYVVENDRLAKEKDYPYVGQKRTCRDDKVESVASIKGYASVPSLHNEAALLAAVAGQPVSASIAFGDDYVPRFKNYRGGVYSPDPRGYCGDPKGNFHDIAIVGYLPSYWIIKNSWGTGWGEGGYMRLARQANVVGPCGIFREAVHPIPYPIDAKPSPPMAS</sequence>
<dbReference type="GO" id="GO:0008234">
    <property type="term" value="F:cysteine-type peptidase activity"/>
    <property type="evidence" value="ECO:0007669"/>
    <property type="project" value="InterPro"/>
</dbReference>
<dbReference type="PROSITE" id="PS00139">
    <property type="entry name" value="THIOL_PROTEASE_CYS"/>
    <property type="match status" value="1"/>
</dbReference>
<reference evidence="5 6" key="1">
    <citation type="submission" date="2018-04" db="EMBL/GenBank/DDBJ databases">
        <authorList>
            <person name="Vogel A."/>
        </authorList>
    </citation>
    <scope>NUCLEOTIDE SEQUENCE [LARGE SCALE GENOMIC DNA]</scope>
</reference>
<dbReference type="InterPro" id="IPR025661">
    <property type="entry name" value="Pept_asp_AS"/>
</dbReference>
<comment type="similarity">
    <text evidence="1">Belongs to the peptidase C1 family.</text>
</comment>
<dbReference type="InterPro" id="IPR000668">
    <property type="entry name" value="Peptidase_C1A_C"/>
</dbReference>
<dbReference type="InterPro" id="IPR013201">
    <property type="entry name" value="Prot_inhib_I29"/>
</dbReference>
<dbReference type="GO" id="GO:0006508">
    <property type="term" value="P:proteolysis"/>
    <property type="evidence" value="ECO:0007669"/>
    <property type="project" value="InterPro"/>
</dbReference>
<dbReference type="PRINTS" id="PR00705">
    <property type="entry name" value="PAPAIN"/>
</dbReference>
<keyword evidence="2" id="KW-1015">Disulfide bond</keyword>
<dbReference type="SUPFAM" id="SSF54001">
    <property type="entry name" value="Cysteine proteinases"/>
    <property type="match status" value="1"/>
</dbReference>
<dbReference type="InterPro" id="IPR038765">
    <property type="entry name" value="Papain-like_cys_pep_sf"/>
</dbReference>
<dbReference type="EMBL" id="OOIL02000889">
    <property type="protein sequence ID" value="VFQ70228.1"/>
    <property type="molecule type" value="Genomic_DNA"/>
</dbReference>
<dbReference type="InterPro" id="IPR013128">
    <property type="entry name" value="Peptidase_C1A"/>
</dbReference>
<dbReference type="PANTHER" id="PTHR12411">
    <property type="entry name" value="CYSTEINE PROTEASE FAMILY C1-RELATED"/>
    <property type="match status" value="1"/>
</dbReference>
<dbReference type="AlphaFoldDB" id="A0A484L1Q8"/>
<dbReference type="Pfam" id="PF08246">
    <property type="entry name" value="Inhibitor_I29"/>
    <property type="match status" value="1"/>
</dbReference>
<gene>
    <name evidence="5" type="ORF">CCAM_LOCUS12004</name>
</gene>